<feature type="chain" id="PRO_5038438516" description="Secreted protein" evidence="2">
    <location>
        <begin position="24"/>
        <end position="168"/>
    </location>
</feature>
<reference evidence="3 4" key="1">
    <citation type="submission" date="2020-08" db="EMBL/GenBank/DDBJ databases">
        <title>A novel species.</title>
        <authorList>
            <person name="Gao J."/>
        </authorList>
    </citation>
    <scope>NUCLEOTIDE SEQUENCE [LARGE SCALE GENOMIC DNA]</scope>
    <source>
        <strain evidence="3 4">CRPJ-33</strain>
    </source>
</reference>
<evidence type="ECO:0008006" key="5">
    <source>
        <dbReference type="Google" id="ProtNLM"/>
    </source>
</evidence>
<evidence type="ECO:0000313" key="4">
    <source>
        <dbReference type="Proteomes" id="UP000516230"/>
    </source>
</evidence>
<organism evidence="3 4">
    <name type="scientific">Streptomyces genisteinicus</name>
    <dbReference type="NCBI Taxonomy" id="2768068"/>
    <lineage>
        <taxon>Bacteria</taxon>
        <taxon>Bacillati</taxon>
        <taxon>Actinomycetota</taxon>
        <taxon>Actinomycetes</taxon>
        <taxon>Kitasatosporales</taxon>
        <taxon>Streptomycetaceae</taxon>
        <taxon>Streptomyces</taxon>
    </lineage>
</organism>
<feature type="compositionally biased region" description="Low complexity" evidence="1">
    <location>
        <begin position="119"/>
        <end position="132"/>
    </location>
</feature>
<dbReference type="KEGG" id="sgj:IAG43_20255"/>
<name>A0A7H0HWV0_9ACTN</name>
<feature type="signal peptide" evidence="2">
    <location>
        <begin position="1"/>
        <end position="23"/>
    </location>
</feature>
<evidence type="ECO:0000256" key="2">
    <source>
        <dbReference type="SAM" id="SignalP"/>
    </source>
</evidence>
<dbReference type="Proteomes" id="UP000516230">
    <property type="component" value="Chromosome"/>
</dbReference>
<dbReference type="AlphaFoldDB" id="A0A7H0HWV0"/>
<evidence type="ECO:0000313" key="3">
    <source>
        <dbReference type="EMBL" id="QNP65016.1"/>
    </source>
</evidence>
<accession>A0A7H0HWV0</accession>
<keyword evidence="2" id="KW-0732">Signal</keyword>
<keyword evidence="4" id="KW-1185">Reference proteome</keyword>
<evidence type="ECO:0000256" key="1">
    <source>
        <dbReference type="SAM" id="MobiDB-lite"/>
    </source>
</evidence>
<sequence length="168" mass="16450">MKKWTTRGSLAAVVACAASAVGAAPALASASVPVTVPLESVEAALPLDAPALSTGVPVPVPGAPDGPRHVTGNLLPQNTVPAVPLTGELPATLLEIPVENPLGEGELGVAQVASEASDLSLSSPGASLGAPLTQPRPEEFGQPEATLPQAALVAPVLQGAPAAGLLLH</sequence>
<proteinExistence type="predicted"/>
<protein>
    <recommendedName>
        <fullName evidence="5">Secreted protein</fullName>
    </recommendedName>
</protein>
<feature type="region of interest" description="Disordered" evidence="1">
    <location>
        <begin position="118"/>
        <end position="142"/>
    </location>
</feature>
<gene>
    <name evidence="3" type="ORF">IAG43_20255</name>
</gene>
<dbReference type="EMBL" id="CP060825">
    <property type="protein sequence ID" value="QNP65016.1"/>
    <property type="molecule type" value="Genomic_DNA"/>
</dbReference>